<dbReference type="InterPro" id="IPR002591">
    <property type="entry name" value="Phosphodiest/P_Trfase"/>
</dbReference>
<dbReference type="InterPro" id="IPR017850">
    <property type="entry name" value="Alkaline_phosphatase_core_sf"/>
</dbReference>
<gene>
    <name evidence="1" type="ORF">IAB74_03575</name>
</gene>
<proteinExistence type="predicted"/>
<dbReference type="Gene3D" id="3.40.720.10">
    <property type="entry name" value="Alkaline Phosphatase, subunit A"/>
    <property type="match status" value="1"/>
</dbReference>
<dbReference type="Pfam" id="PF01663">
    <property type="entry name" value="Phosphodiest"/>
    <property type="match status" value="1"/>
</dbReference>
<dbReference type="EMBL" id="DVFK01000055">
    <property type="protein sequence ID" value="HIQ67575.1"/>
    <property type="molecule type" value="Genomic_DNA"/>
</dbReference>
<dbReference type="AlphaFoldDB" id="A0A9D0Z448"/>
<dbReference type="Proteomes" id="UP000886796">
    <property type="component" value="Unassembled WGS sequence"/>
</dbReference>
<accession>A0A9D0Z448</accession>
<reference evidence="1" key="1">
    <citation type="submission" date="2020-10" db="EMBL/GenBank/DDBJ databases">
        <authorList>
            <person name="Gilroy R."/>
        </authorList>
    </citation>
    <scope>NUCLEOTIDE SEQUENCE</scope>
    <source>
        <strain evidence="1">13361</strain>
    </source>
</reference>
<organism evidence="1 2">
    <name type="scientific">Candidatus Faecousia excrementigallinarum</name>
    <dbReference type="NCBI Taxonomy" id="2840806"/>
    <lineage>
        <taxon>Bacteria</taxon>
        <taxon>Bacillati</taxon>
        <taxon>Bacillota</taxon>
        <taxon>Clostridia</taxon>
        <taxon>Eubacteriales</taxon>
        <taxon>Oscillospiraceae</taxon>
        <taxon>Faecousia</taxon>
    </lineage>
</organism>
<dbReference type="SUPFAM" id="SSF53649">
    <property type="entry name" value="Alkaline phosphatase-like"/>
    <property type="match status" value="1"/>
</dbReference>
<name>A0A9D0Z448_9FIRM</name>
<evidence type="ECO:0000313" key="2">
    <source>
        <dbReference type="Proteomes" id="UP000886796"/>
    </source>
</evidence>
<comment type="caution">
    <text evidence="1">The sequence shown here is derived from an EMBL/GenBank/DDBJ whole genome shotgun (WGS) entry which is preliminary data.</text>
</comment>
<sequence length="369" mass="42282">MKPWIYPDFSNGIGNISATLSEFLHAPNQNPVLPVLQEALSRDYKSVVYLCFDGLGIYPMERGLGKNNLLRKHTVQVLTSTFPSTTTNATRTLMTNRLPLEHGWFGWSLHFPQLERNVDIFLRRDSLTQERVRPQDYPIDQGGYYFEQGQTDRGVYTVFPDYIPVKNRKENRTFRTLGEFWQALEDACQEPGPGFIYGYCPEPDGTMHQQGVSSPQARAVMREISKGIQNFLKTAKGTLLIVSADHGQVDIEGYIDLYGDEKLMGMLKTYPFLEARAPAFLVKPQYRRDFESYFQEKYAEDFQLFTSEHLIEQGVFGERGSMGYLLGDYIALGTYTHKIALLTPHSKRFKGHHTSMTEEMEVPLILLET</sequence>
<protein>
    <submittedName>
        <fullName evidence="1">Alkaline phosphatase family protein</fullName>
    </submittedName>
</protein>
<evidence type="ECO:0000313" key="1">
    <source>
        <dbReference type="EMBL" id="HIQ67575.1"/>
    </source>
</evidence>
<reference evidence="1" key="2">
    <citation type="journal article" date="2021" name="PeerJ">
        <title>Extensive microbial diversity within the chicken gut microbiome revealed by metagenomics and culture.</title>
        <authorList>
            <person name="Gilroy R."/>
            <person name="Ravi A."/>
            <person name="Getino M."/>
            <person name="Pursley I."/>
            <person name="Horton D.L."/>
            <person name="Alikhan N.F."/>
            <person name="Baker D."/>
            <person name="Gharbi K."/>
            <person name="Hall N."/>
            <person name="Watson M."/>
            <person name="Adriaenssens E.M."/>
            <person name="Foster-Nyarko E."/>
            <person name="Jarju S."/>
            <person name="Secka A."/>
            <person name="Antonio M."/>
            <person name="Oren A."/>
            <person name="Chaudhuri R.R."/>
            <person name="La Ragione R."/>
            <person name="Hildebrand F."/>
            <person name="Pallen M.J."/>
        </authorList>
    </citation>
    <scope>NUCLEOTIDE SEQUENCE</scope>
    <source>
        <strain evidence="1">13361</strain>
    </source>
</reference>